<sequence length="209" mass="24374">MGKKHKFDYFDAFEKHSKLAVAEAKLLVETIEQFTEASALHDNMQKAHELEHEGDLINHEIFKTVATDFITPVDREDIIEMSQALDDIVDDIEDVMQHFYMYDIHFMHPQAIEFAKLIKGSCEALDDAMCDFRNFKKSKNFKSLIVKVHDHEEQADQLYIKVIRQLHVEDRENPMRVLVWSKLFDSMEACCDACERASDVMSTIMLKNV</sequence>
<dbReference type="PANTHER" id="PTHR37298:SF1">
    <property type="entry name" value="UPF0111 PROTEIN YKAA"/>
    <property type="match status" value="1"/>
</dbReference>
<reference evidence="2 3" key="1">
    <citation type="submission" date="2019-01" db="EMBL/GenBank/DDBJ databases">
        <title>Senegalimassilia sp. nov. KGMB04484 isolated human feces.</title>
        <authorList>
            <person name="Han K.-I."/>
            <person name="Kim J.-S."/>
            <person name="Lee K.C."/>
            <person name="Suh M.K."/>
            <person name="Eom M.K."/>
            <person name="Lee J.H."/>
            <person name="Park S.-H."/>
            <person name="Kang S.W."/>
            <person name="Park J.-E."/>
            <person name="Oh B.S."/>
            <person name="Yu S.Y."/>
            <person name="Choi S.-H."/>
            <person name="Lee D.H."/>
            <person name="Yoon H."/>
            <person name="Kim B.-Y."/>
            <person name="Lee J.H."/>
            <person name="Lee J.-S."/>
        </authorList>
    </citation>
    <scope>NUCLEOTIDE SEQUENCE [LARGE SCALE GENOMIC DNA]</scope>
    <source>
        <strain evidence="2 3">KGMB04484</strain>
    </source>
</reference>
<proteinExistence type="inferred from homology"/>
<dbReference type="AlphaFoldDB" id="A0A4V1QTT6"/>
<comment type="caution">
    <text evidence="2">The sequence shown here is derived from an EMBL/GenBank/DDBJ whole genome shotgun (WGS) entry which is preliminary data.</text>
</comment>
<dbReference type="PANTHER" id="PTHR37298">
    <property type="entry name" value="UPF0111 PROTEIN YKAA"/>
    <property type="match status" value="1"/>
</dbReference>
<gene>
    <name evidence="2" type="ORF">ET524_03140</name>
</gene>
<evidence type="ECO:0000313" key="2">
    <source>
        <dbReference type="EMBL" id="RXZ53597.1"/>
    </source>
</evidence>
<dbReference type="InterPro" id="IPR018445">
    <property type="entry name" value="Put_Phosphate_transp_reg"/>
</dbReference>
<accession>A0A4V1QTT6</accession>
<dbReference type="RefSeq" id="WP_129423295.1">
    <property type="nucleotide sequence ID" value="NZ_SDPW01000001.1"/>
</dbReference>
<organism evidence="2 3">
    <name type="scientific">Senegalimassilia faecalis</name>
    <dbReference type="NCBI Taxonomy" id="2509433"/>
    <lineage>
        <taxon>Bacteria</taxon>
        <taxon>Bacillati</taxon>
        <taxon>Actinomycetota</taxon>
        <taxon>Coriobacteriia</taxon>
        <taxon>Coriobacteriales</taxon>
        <taxon>Coriobacteriaceae</taxon>
        <taxon>Senegalimassilia</taxon>
    </lineage>
</organism>
<name>A0A4V1QTT6_9ACTN</name>
<dbReference type="OrthoDB" id="9797568at2"/>
<evidence type="ECO:0000313" key="3">
    <source>
        <dbReference type="Proteomes" id="UP000293345"/>
    </source>
</evidence>
<dbReference type="Proteomes" id="UP000293345">
    <property type="component" value="Unassembled WGS sequence"/>
</dbReference>
<dbReference type="InterPro" id="IPR038078">
    <property type="entry name" value="PhoU-like_sf"/>
</dbReference>
<keyword evidence="3" id="KW-1185">Reference proteome</keyword>
<protein>
    <submittedName>
        <fullName evidence="2">DUF47 family protein</fullName>
    </submittedName>
</protein>
<dbReference type="Pfam" id="PF01865">
    <property type="entry name" value="PhoU_div"/>
    <property type="match status" value="1"/>
</dbReference>
<comment type="similarity">
    <text evidence="1">Belongs to the UPF0111 family.</text>
</comment>
<dbReference type="SUPFAM" id="SSF109755">
    <property type="entry name" value="PhoU-like"/>
    <property type="match status" value="1"/>
</dbReference>
<evidence type="ECO:0000256" key="1">
    <source>
        <dbReference type="ARBA" id="ARBA00008591"/>
    </source>
</evidence>
<dbReference type="InterPro" id="IPR052912">
    <property type="entry name" value="UPF0111_domain"/>
</dbReference>
<dbReference type="Gene3D" id="1.20.58.220">
    <property type="entry name" value="Phosphate transport system protein phou homolog 2, domain 2"/>
    <property type="match status" value="1"/>
</dbReference>
<dbReference type="EMBL" id="SDPW01000001">
    <property type="protein sequence ID" value="RXZ53597.1"/>
    <property type="molecule type" value="Genomic_DNA"/>
</dbReference>